<evidence type="ECO:0000313" key="1">
    <source>
        <dbReference type="EMBL" id="NEN25643.1"/>
    </source>
</evidence>
<protein>
    <submittedName>
        <fullName evidence="1">Uncharacterized protein</fullName>
    </submittedName>
</protein>
<organism evidence="1 2">
    <name type="scientific">Cryomorpha ignava</name>
    <dbReference type="NCBI Taxonomy" id="101383"/>
    <lineage>
        <taxon>Bacteria</taxon>
        <taxon>Pseudomonadati</taxon>
        <taxon>Bacteroidota</taxon>
        <taxon>Flavobacteriia</taxon>
        <taxon>Flavobacteriales</taxon>
        <taxon>Cryomorphaceae</taxon>
        <taxon>Cryomorpha</taxon>
    </lineage>
</organism>
<keyword evidence="2" id="KW-1185">Reference proteome</keyword>
<proteinExistence type="predicted"/>
<dbReference type="RefSeq" id="WP_163287093.1">
    <property type="nucleotide sequence ID" value="NZ_JAAGVY010000066.1"/>
</dbReference>
<dbReference type="AlphaFoldDB" id="A0A7K3WVB2"/>
<gene>
    <name evidence="1" type="ORF">G3O08_19295</name>
</gene>
<reference evidence="1 2" key="1">
    <citation type="submission" date="2020-02" db="EMBL/GenBank/DDBJ databases">
        <title>Out from the shadows clarifying the taxonomy of the family Cryomorphaceae and related taxa by utilizing the GTDB taxonomic framework.</title>
        <authorList>
            <person name="Bowman J.P."/>
        </authorList>
    </citation>
    <scope>NUCLEOTIDE SEQUENCE [LARGE SCALE GENOMIC DNA]</scope>
    <source>
        <strain evidence="1 2">QSSC 1-22</strain>
    </source>
</reference>
<dbReference type="EMBL" id="JAAGVY010000066">
    <property type="protein sequence ID" value="NEN25643.1"/>
    <property type="molecule type" value="Genomic_DNA"/>
</dbReference>
<evidence type="ECO:0000313" key="2">
    <source>
        <dbReference type="Proteomes" id="UP000486602"/>
    </source>
</evidence>
<dbReference type="Proteomes" id="UP000486602">
    <property type="component" value="Unassembled WGS sequence"/>
</dbReference>
<accession>A0A7K3WVB2</accession>
<comment type="caution">
    <text evidence="1">The sequence shown here is derived from an EMBL/GenBank/DDBJ whole genome shotgun (WGS) entry which is preliminary data.</text>
</comment>
<sequence>MTFTQNGRVGINTENFFGNHRLYVEGSTYITENTEETHSLYIEGSSIAEEINVKPKNEWPDITTGNTITMRFADDGSNLIPEIAWNSANAENLTFKSSNSGNTPLTISPDGKVGINTDYFVNNHSLYIEGSSVAEEMYVKLKDDWPDYVFADQYELMPLNELGDFIDKNGYLPKMPSAHKVKEEGLATGETIRLLTEKVEELTLYLLQQQKEIDVLKAEIKQ</sequence>
<name>A0A7K3WVB2_9FLAO</name>